<feature type="transmembrane region" description="Helical" evidence="1">
    <location>
        <begin position="36"/>
        <end position="58"/>
    </location>
</feature>
<reference evidence="3 4" key="1">
    <citation type="submission" date="2015-04" db="EMBL/GenBank/DDBJ databases">
        <title>Taxonomic description and genome sequence of Bacillus campisalis sp. nov., a novel member of the genus Bacillus isolated from solar saltern.</title>
        <authorList>
            <person name="Mathan Kumar R."/>
            <person name="Kaur G."/>
            <person name="Kumar A."/>
            <person name="Singh N.K."/>
            <person name="Kaur N."/>
            <person name="Kumar N."/>
            <person name="Mayilraj S."/>
        </authorList>
    </citation>
    <scope>NUCLEOTIDE SEQUENCE [LARGE SCALE GENOMIC DNA]</scope>
    <source>
        <strain evidence="3 4">SA2-6</strain>
    </source>
</reference>
<dbReference type="EMBL" id="LAYY01000036">
    <property type="protein sequence ID" value="KKK36230.1"/>
    <property type="molecule type" value="Genomic_DNA"/>
</dbReference>
<feature type="transmembrane region" description="Helical" evidence="1">
    <location>
        <begin position="12"/>
        <end position="30"/>
    </location>
</feature>
<evidence type="ECO:0000256" key="1">
    <source>
        <dbReference type="SAM" id="Phobius"/>
    </source>
</evidence>
<dbReference type="Pfam" id="PF01882">
    <property type="entry name" value="DUF58"/>
    <property type="match status" value="1"/>
</dbReference>
<gene>
    <name evidence="3" type="ORF">WQ57_20240</name>
</gene>
<dbReference type="PANTHER" id="PTHR34351">
    <property type="entry name" value="SLR1927 PROTEIN-RELATED"/>
    <property type="match status" value="1"/>
</dbReference>
<keyword evidence="1" id="KW-1133">Transmembrane helix</keyword>
<organism evidence="3 4">
    <name type="scientific">Mesobacillus campisalis</name>
    <dbReference type="NCBI Taxonomy" id="1408103"/>
    <lineage>
        <taxon>Bacteria</taxon>
        <taxon>Bacillati</taxon>
        <taxon>Bacillota</taxon>
        <taxon>Bacilli</taxon>
        <taxon>Bacillales</taxon>
        <taxon>Bacillaceae</taxon>
        <taxon>Mesobacillus</taxon>
    </lineage>
</organism>
<dbReference type="RefSeq" id="WP_046525590.1">
    <property type="nucleotide sequence ID" value="NZ_LAYY01000036.1"/>
</dbReference>
<dbReference type="PATRIC" id="fig|1408103.3.peg.4484"/>
<evidence type="ECO:0000313" key="3">
    <source>
        <dbReference type="EMBL" id="KKK36230.1"/>
    </source>
</evidence>
<proteinExistence type="predicted"/>
<keyword evidence="1" id="KW-0812">Transmembrane</keyword>
<feature type="domain" description="DUF58" evidence="2">
    <location>
        <begin position="206"/>
        <end position="365"/>
    </location>
</feature>
<dbReference type="OrthoDB" id="140416at2"/>
<evidence type="ECO:0000259" key="2">
    <source>
        <dbReference type="Pfam" id="PF01882"/>
    </source>
</evidence>
<protein>
    <recommendedName>
        <fullName evidence="2">DUF58 domain-containing protein</fullName>
    </recommendedName>
</protein>
<dbReference type="AlphaFoldDB" id="A0A0M2SUD6"/>
<dbReference type="InterPro" id="IPR002881">
    <property type="entry name" value="DUF58"/>
</dbReference>
<evidence type="ECO:0000313" key="4">
    <source>
        <dbReference type="Proteomes" id="UP000034166"/>
    </source>
</evidence>
<name>A0A0M2SUD6_9BACI</name>
<comment type="caution">
    <text evidence="3">The sequence shown here is derived from an EMBL/GenBank/DDBJ whole genome shotgun (WGS) entry which is preliminary data.</text>
</comment>
<sequence>MRSLFGRFKEIWKLMFLLVLMLFAFSYAMFQGGFVSWFLFYSFLPFALFALGVSLYPLGRFSGERTFSHREFVAGEPVKVRVTLKRGAAFPLFYLIVEEMADDSLPESRMKEARRLIFPGFRKTFTLDYTVKNIPRGEHVLRGIRLKTGDLLGLAEREKVLPLEDRILVYPSYEEMVYRPFENRFDQGAASSNERISRDSTMSVGVREYQPGDRFSWINWKASAKRNDFMTKEFEQRQSHEVLVLMDCEDVPQFEAVVTFGASMLRAMLRKGVEVGLLTVSGERSMLPMRGGEEQQHKLLYHLAKIKADSSVPFEQVLAAESFAGRQNTLMLITAKLTERLIDKAVYSSKGHGSVTIFLVKNNQEPVSGSELSLKTAARSRGIRVFAVHEGHFAEAFSEVTSG</sequence>
<dbReference type="Proteomes" id="UP000034166">
    <property type="component" value="Unassembled WGS sequence"/>
</dbReference>
<dbReference type="PANTHER" id="PTHR34351:SF2">
    <property type="entry name" value="DUF58 DOMAIN-CONTAINING PROTEIN"/>
    <property type="match status" value="1"/>
</dbReference>
<keyword evidence="4" id="KW-1185">Reference proteome</keyword>
<keyword evidence="1" id="KW-0472">Membrane</keyword>
<accession>A0A0M2SUD6</accession>